<feature type="domain" description="USP" evidence="2">
    <location>
        <begin position="17"/>
        <end position="69"/>
    </location>
</feature>
<reference evidence="4" key="1">
    <citation type="journal article" date="2014" name="Science">
        <title>Ancient hybridizations among the ancestral genomes of bread wheat.</title>
        <authorList>
            <consortium name="International Wheat Genome Sequencing Consortium,"/>
            <person name="Marcussen T."/>
            <person name="Sandve S.R."/>
            <person name="Heier L."/>
            <person name="Spannagl M."/>
            <person name="Pfeifer M."/>
            <person name="Jakobsen K.S."/>
            <person name="Wulff B.B."/>
            <person name="Steuernagel B."/>
            <person name="Mayer K.F."/>
            <person name="Olsen O.A."/>
        </authorList>
    </citation>
    <scope>NUCLEOTIDE SEQUENCE [LARGE SCALE GENOMIC DNA]</scope>
    <source>
        <strain evidence="4">cv. AL8/78</strain>
    </source>
</reference>
<reference evidence="3" key="5">
    <citation type="journal article" date="2021" name="G3 (Bethesda)">
        <title>Aegilops tauschii genome assembly Aet v5.0 features greater sequence contiguity and improved annotation.</title>
        <authorList>
            <person name="Wang L."/>
            <person name="Zhu T."/>
            <person name="Rodriguez J.C."/>
            <person name="Deal K.R."/>
            <person name="Dubcovsky J."/>
            <person name="McGuire P.E."/>
            <person name="Lux T."/>
            <person name="Spannagl M."/>
            <person name="Mayer K.F.X."/>
            <person name="Baldrich P."/>
            <person name="Meyers B.C."/>
            <person name="Huo N."/>
            <person name="Gu Y.Q."/>
            <person name="Zhou H."/>
            <person name="Devos K.M."/>
            <person name="Bennetzen J.L."/>
            <person name="Unver T."/>
            <person name="Budak H."/>
            <person name="Gulick P.J."/>
            <person name="Galiba G."/>
            <person name="Kalapos B."/>
            <person name="Nelson D.R."/>
            <person name="Li P."/>
            <person name="You F.M."/>
            <person name="Luo M.C."/>
            <person name="Dvorak J."/>
        </authorList>
    </citation>
    <scope>NUCLEOTIDE SEQUENCE [LARGE SCALE GENOMIC DNA]</scope>
    <source>
        <strain evidence="3">cv. AL8/78</strain>
    </source>
</reference>
<sequence length="69" mass="7615">MDPELTVARIYLGRIGAGLQNLGNTCYLNSVLQCLTYTEPFAAYLQSGRHKSSCKCCWNLQLSTGLATR</sequence>
<dbReference type="InterPro" id="IPR050164">
    <property type="entry name" value="Peptidase_C19"/>
</dbReference>
<dbReference type="Gramene" id="AET7Gv20375700.14">
    <property type="protein sequence ID" value="AET7Gv20375700.14"/>
    <property type="gene ID" value="AET7Gv20375700"/>
</dbReference>
<evidence type="ECO:0000313" key="3">
    <source>
        <dbReference type="EnsemblPlants" id="AET7Gv20375700.14"/>
    </source>
</evidence>
<dbReference type="AlphaFoldDB" id="A0A453QYG8"/>
<dbReference type="PANTHER" id="PTHR24006">
    <property type="entry name" value="UBIQUITIN CARBOXYL-TERMINAL HYDROLASE"/>
    <property type="match status" value="1"/>
</dbReference>
<dbReference type="InterPro" id="IPR038765">
    <property type="entry name" value="Papain-like_cys_pep_sf"/>
</dbReference>
<protein>
    <recommendedName>
        <fullName evidence="2">USP domain-containing protein</fullName>
    </recommendedName>
</protein>
<dbReference type="EnsemblPlants" id="AET7Gv20375700.14">
    <property type="protein sequence ID" value="AET7Gv20375700.14"/>
    <property type="gene ID" value="AET7Gv20375700"/>
</dbReference>
<dbReference type="PANTHER" id="PTHR24006:SF663">
    <property type="entry name" value="UBIQUITIN CARBOXYL-TERMINAL HYDROLASE 23"/>
    <property type="match status" value="1"/>
</dbReference>
<dbReference type="Proteomes" id="UP000015105">
    <property type="component" value="Chromosome 7D"/>
</dbReference>
<dbReference type="GO" id="GO:0004843">
    <property type="term" value="F:cysteine-type deubiquitinase activity"/>
    <property type="evidence" value="ECO:0007669"/>
    <property type="project" value="InterPro"/>
</dbReference>
<keyword evidence="4" id="KW-1185">Reference proteome</keyword>
<organism evidence="3 4">
    <name type="scientific">Aegilops tauschii subsp. strangulata</name>
    <name type="common">Goatgrass</name>
    <dbReference type="NCBI Taxonomy" id="200361"/>
    <lineage>
        <taxon>Eukaryota</taxon>
        <taxon>Viridiplantae</taxon>
        <taxon>Streptophyta</taxon>
        <taxon>Embryophyta</taxon>
        <taxon>Tracheophyta</taxon>
        <taxon>Spermatophyta</taxon>
        <taxon>Magnoliopsida</taxon>
        <taxon>Liliopsida</taxon>
        <taxon>Poales</taxon>
        <taxon>Poaceae</taxon>
        <taxon>BOP clade</taxon>
        <taxon>Pooideae</taxon>
        <taxon>Triticodae</taxon>
        <taxon>Triticeae</taxon>
        <taxon>Triticinae</taxon>
        <taxon>Aegilops</taxon>
    </lineage>
</organism>
<dbReference type="InterPro" id="IPR018200">
    <property type="entry name" value="USP_CS"/>
</dbReference>
<evidence type="ECO:0000256" key="1">
    <source>
        <dbReference type="ARBA" id="ARBA00009085"/>
    </source>
</evidence>
<dbReference type="Gene3D" id="3.90.70.10">
    <property type="entry name" value="Cysteine proteinases"/>
    <property type="match status" value="1"/>
</dbReference>
<dbReference type="PROSITE" id="PS00972">
    <property type="entry name" value="USP_1"/>
    <property type="match status" value="1"/>
</dbReference>
<dbReference type="GO" id="GO:0005634">
    <property type="term" value="C:nucleus"/>
    <property type="evidence" value="ECO:0007669"/>
    <property type="project" value="TreeGrafter"/>
</dbReference>
<name>A0A453QYG8_AEGTS</name>
<dbReference type="Pfam" id="PF00443">
    <property type="entry name" value="UCH"/>
    <property type="match status" value="1"/>
</dbReference>
<dbReference type="PROSITE" id="PS50235">
    <property type="entry name" value="USP_3"/>
    <property type="match status" value="1"/>
</dbReference>
<dbReference type="InterPro" id="IPR028889">
    <property type="entry name" value="USP"/>
</dbReference>
<dbReference type="SUPFAM" id="SSF54001">
    <property type="entry name" value="Cysteine proteinases"/>
    <property type="match status" value="1"/>
</dbReference>
<dbReference type="InterPro" id="IPR001394">
    <property type="entry name" value="Peptidase_C19_UCH"/>
</dbReference>
<comment type="similarity">
    <text evidence="1">Belongs to the peptidase C19 family.</text>
</comment>
<reference evidence="3" key="4">
    <citation type="submission" date="2019-03" db="UniProtKB">
        <authorList>
            <consortium name="EnsemblPlants"/>
        </authorList>
    </citation>
    <scope>IDENTIFICATION</scope>
</reference>
<reference evidence="3" key="3">
    <citation type="journal article" date="2017" name="Nature">
        <title>Genome sequence of the progenitor of the wheat D genome Aegilops tauschii.</title>
        <authorList>
            <person name="Luo M.C."/>
            <person name="Gu Y.Q."/>
            <person name="Puiu D."/>
            <person name="Wang H."/>
            <person name="Twardziok S.O."/>
            <person name="Deal K.R."/>
            <person name="Huo N."/>
            <person name="Zhu T."/>
            <person name="Wang L."/>
            <person name="Wang Y."/>
            <person name="McGuire P.E."/>
            <person name="Liu S."/>
            <person name="Long H."/>
            <person name="Ramasamy R.K."/>
            <person name="Rodriguez J.C."/>
            <person name="Van S.L."/>
            <person name="Yuan L."/>
            <person name="Wang Z."/>
            <person name="Xia Z."/>
            <person name="Xiao L."/>
            <person name="Anderson O.D."/>
            <person name="Ouyang S."/>
            <person name="Liang Y."/>
            <person name="Zimin A.V."/>
            <person name="Pertea G."/>
            <person name="Qi P."/>
            <person name="Bennetzen J.L."/>
            <person name="Dai X."/>
            <person name="Dawson M.W."/>
            <person name="Muller H.G."/>
            <person name="Kugler K."/>
            <person name="Rivarola-Duarte L."/>
            <person name="Spannagl M."/>
            <person name="Mayer K.F.X."/>
            <person name="Lu F.H."/>
            <person name="Bevan M.W."/>
            <person name="Leroy P."/>
            <person name="Li P."/>
            <person name="You F.M."/>
            <person name="Sun Q."/>
            <person name="Liu Z."/>
            <person name="Lyons E."/>
            <person name="Wicker T."/>
            <person name="Salzberg S.L."/>
            <person name="Devos K.M."/>
            <person name="Dvorak J."/>
        </authorList>
    </citation>
    <scope>NUCLEOTIDE SEQUENCE [LARGE SCALE GENOMIC DNA]</scope>
    <source>
        <strain evidence="3">cv. AL8/78</strain>
    </source>
</reference>
<dbReference type="GO" id="GO:0005829">
    <property type="term" value="C:cytosol"/>
    <property type="evidence" value="ECO:0007669"/>
    <property type="project" value="TreeGrafter"/>
</dbReference>
<dbReference type="GO" id="GO:0016579">
    <property type="term" value="P:protein deubiquitination"/>
    <property type="evidence" value="ECO:0007669"/>
    <property type="project" value="InterPro"/>
</dbReference>
<evidence type="ECO:0000313" key="4">
    <source>
        <dbReference type="Proteomes" id="UP000015105"/>
    </source>
</evidence>
<accession>A0A453QYG8</accession>
<evidence type="ECO:0000259" key="2">
    <source>
        <dbReference type="PROSITE" id="PS50235"/>
    </source>
</evidence>
<reference evidence="4" key="2">
    <citation type="journal article" date="2017" name="Nat. Plants">
        <title>The Aegilops tauschii genome reveals multiple impacts of transposons.</title>
        <authorList>
            <person name="Zhao G."/>
            <person name="Zou C."/>
            <person name="Li K."/>
            <person name="Wang K."/>
            <person name="Li T."/>
            <person name="Gao L."/>
            <person name="Zhang X."/>
            <person name="Wang H."/>
            <person name="Yang Z."/>
            <person name="Liu X."/>
            <person name="Jiang W."/>
            <person name="Mao L."/>
            <person name="Kong X."/>
            <person name="Jiao Y."/>
            <person name="Jia J."/>
        </authorList>
    </citation>
    <scope>NUCLEOTIDE SEQUENCE [LARGE SCALE GENOMIC DNA]</scope>
    <source>
        <strain evidence="4">cv. AL8/78</strain>
    </source>
</reference>
<proteinExistence type="inferred from homology"/>